<accession>K2RU89</accession>
<dbReference type="OrthoDB" id="57427at2157"/>
<dbReference type="SUPFAM" id="SSF53335">
    <property type="entry name" value="S-adenosyl-L-methionine-dependent methyltransferases"/>
    <property type="match status" value="1"/>
</dbReference>
<dbReference type="GO" id="GO:0032259">
    <property type="term" value="P:methylation"/>
    <property type="evidence" value="ECO:0007669"/>
    <property type="project" value="UniProtKB-KW"/>
</dbReference>
<name>K2RU89_METFP</name>
<dbReference type="InterPro" id="IPR013216">
    <property type="entry name" value="Methyltransf_11"/>
</dbReference>
<dbReference type="InterPro" id="IPR029063">
    <property type="entry name" value="SAM-dependent_MTases_sf"/>
</dbReference>
<feature type="domain" description="Methyltransferase type 11" evidence="1">
    <location>
        <begin position="43"/>
        <end position="138"/>
    </location>
</feature>
<sequence length="217" mass="25453">MNINKKVSHQEKYWDEVAEEKEFPTPFPLEEFKKHIRPEMNILDLGCGYGRTLSELDENGFKNLTGVDYSEQMIKRGLRLHPNFKLIKNNGDDLPFPDNSFDAVLLIGVLTSNIQTEKQKELLSEISRVLKDNGLIYISDFLLNTDERNLQRYQKFKDKYEIYGVFELPEGAVLRHHTIPHVLKLTEDYEKLYFENTIFDTMNGNKSNGFYYIGMKK</sequence>
<dbReference type="Proteomes" id="UP000007360">
    <property type="component" value="Unassembled WGS sequence"/>
</dbReference>
<evidence type="ECO:0000313" key="2">
    <source>
        <dbReference type="EMBL" id="EKF86320.1"/>
    </source>
</evidence>
<dbReference type="PANTHER" id="PTHR42912">
    <property type="entry name" value="METHYLTRANSFERASE"/>
    <property type="match status" value="1"/>
</dbReference>
<keyword evidence="3" id="KW-1185">Reference proteome</keyword>
<gene>
    <name evidence="2" type="ORF">A994_05170</name>
</gene>
<dbReference type="EMBL" id="AMPO01000003">
    <property type="protein sequence ID" value="EKF86320.1"/>
    <property type="molecule type" value="Genomic_DNA"/>
</dbReference>
<reference evidence="2 3" key="1">
    <citation type="journal article" date="2012" name="J. Bacteriol.">
        <title>Draft genome sequence of Methanobacterium formicicum DSM 3637, an archaebacterium isolated from the methane producer amoeba Pelomyxa palustris.</title>
        <authorList>
            <person name="Gutierrez G."/>
        </authorList>
    </citation>
    <scope>NUCLEOTIDE SEQUENCE [LARGE SCALE GENOMIC DNA]</scope>
    <source>
        <strain evidence="3">DSM 3637 / PP1</strain>
    </source>
</reference>
<proteinExistence type="predicted"/>
<evidence type="ECO:0000313" key="3">
    <source>
        <dbReference type="Proteomes" id="UP000007360"/>
    </source>
</evidence>
<comment type="caution">
    <text evidence="2">The sequence shown here is derived from an EMBL/GenBank/DDBJ whole genome shotgun (WGS) entry which is preliminary data.</text>
</comment>
<dbReference type="CDD" id="cd02440">
    <property type="entry name" value="AdoMet_MTases"/>
    <property type="match status" value="1"/>
</dbReference>
<dbReference type="InterPro" id="IPR050508">
    <property type="entry name" value="Methyltransf_Superfamily"/>
</dbReference>
<dbReference type="RefSeq" id="WP_004030288.1">
    <property type="nucleotide sequence ID" value="NZ_AMPO01000003.1"/>
</dbReference>
<protein>
    <submittedName>
        <fullName evidence="2">Type 11 methyltransferase</fullName>
    </submittedName>
</protein>
<organism evidence="2 3">
    <name type="scientific">Methanobacterium formicicum (strain DSM 3637 / PP1)</name>
    <dbReference type="NCBI Taxonomy" id="1204725"/>
    <lineage>
        <taxon>Archaea</taxon>
        <taxon>Methanobacteriati</taxon>
        <taxon>Methanobacteriota</taxon>
        <taxon>Methanomada group</taxon>
        <taxon>Methanobacteria</taxon>
        <taxon>Methanobacteriales</taxon>
        <taxon>Methanobacteriaceae</taxon>
        <taxon>Methanobacterium</taxon>
    </lineage>
</organism>
<keyword evidence="2" id="KW-0489">Methyltransferase</keyword>
<dbReference type="GO" id="GO:0008757">
    <property type="term" value="F:S-adenosylmethionine-dependent methyltransferase activity"/>
    <property type="evidence" value="ECO:0007669"/>
    <property type="project" value="InterPro"/>
</dbReference>
<dbReference type="Pfam" id="PF08241">
    <property type="entry name" value="Methyltransf_11"/>
    <property type="match status" value="1"/>
</dbReference>
<keyword evidence="2" id="KW-0808">Transferase</keyword>
<evidence type="ECO:0000259" key="1">
    <source>
        <dbReference type="Pfam" id="PF08241"/>
    </source>
</evidence>
<dbReference type="PATRIC" id="fig|1204725.3.peg.1039"/>
<dbReference type="AlphaFoldDB" id="K2RU89"/>
<dbReference type="Gene3D" id="3.40.50.150">
    <property type="entry name" value="Vaccinia Virus protein VP39"/>
    <property type="match status" value="1"/>
</dbReference>